<feature type="binding site" evidence="5">
    <location>
        <position position="349"/>
    </location>
    <ligand>
        <name>substrate</name>
    </ligand>
</feature>
<evidence type="ECO:0000256" key="2">
    <source>
        <dbReference type="ARBA" id="ARBA00022793"/>
    </source>
</evidence>
<dbReference type="FunFam" id="3.20.20.10:FF:000003">
    <property type="entry name" value="Diaminopimelate decarboxylase"/>
    <property type="match status" value="1"/>
</dbReference>
<dbReference type="Proteomes" id="UP001149411">
    <property type="component" value="Unassembled WGS sequence"/>
</dbReference>
<dbReference type="PROSITE" id="PS00878">
    <property type="entry name" value="ODR_DC_2_1"/>
    <property type="match status" value="1"/>
</dbReference>
<feature type="binding site" evidence="5">
    <location>
        <position position="290"/>
    </location>
    <ligand>
        <name>substrate</name>
    </ligand>
</feature>
<dbReference type="EC" id="4.1.1.20" evidence="5 6"/>
<feature type="domain" description="Orn/DAP/Arg decarboxylase 2 N-terminal" evidence="9">
    <location>
        <begin position="30"/>
        <end position="262"/>
    </location>
</feature>
<feature type="binding site" evidence="5">
    <location>
        <position position="221"/>
    </location>
    <ligand>
        <name>pyridoxal 5'-phosphate</name>
        <dbReference type="ChEBI" id="CHEBI:597326"/>
    </ligand>
</feature>
<dbReference type="InterPro" id="IPR002986">
    <property type="entry name" value="DAP_deCOOHase_LysA"/>
</dbReference>
<feature type="binding site" evidence="5">
    <location>
        <begin position="255"/>
        <end position="258"/>
    </location>
    <ligand>
        <name>pyridoxal 5'-phosphate</name>
        <dbReference type="ChEBI" id="CHEBI:597326"/>
    </ligand>
</feature>
<name>A0A9Q4C0N6_9EURY</name>
<feature type="active site" description="Proton donor" evidence="7">
    <location>
        <position position="320"/>
    </location>
</feature>
<dbReference type="PRINTS" id="PR01179">
    <property type="entry name" value="ODADCRBXLASE"/>
</dbReference>
<feature type="modified residue" description="N6-(pyridoxal phosphate)lysine" evidence="5 7">
    <location>
        <position position="52"/>
    </location>
</feature>
<comment type="similarity">
    <text evidence="5">Belongs to the Orn/Lys/Arg decarboxylase class-II family. LysA subfamily.</text>
</comment>
<keyword evidence="11" id="KW-1185">Reference proteome</keyword>
<dbReference type="GO" id="GO:0030170">
    <property type="term" value="F:pyridoxal phosphate binding"/>
    <property type="evidence" value="ECO:0007669"/>
    <property type="project" value="UniProtKB-UniRule"/>
</dbReference>
<dbReference type="InterPro" id="IPR009006">
    <property type="entry name" value="Ala_racemase/Decarboxylase_C"/>
</dbReference>
<dbReference type="Pfam" id="PF02784">
    <property type="entry name" value="Orn_Arg_deC_N"/>
    <property type="match status" value="1"/>
</dbReference>
<reference evidence="10" key="1">
    <citation type="submission" date="2022-09" db="EMBL/GenBank/DDBJ databases">
        <title>Haloadaptaus new haloarchaeum isolated from saline soil.</title>
        <authorList>
            <person name="Duran-Viseras A."/>
            <person name="Sanchez-Porro C."/>
            <person name="Ventosa A."/>
        </authorList>
    </citation>
    <scope>NUCLEOTIDE SEQUENCE</scope>
    <source>
        <strain evidence="10">F3-133</strain>
    </source>
</reference>
<evidence type="ECO:0000256" key="3">
    <source>
        <dbReference type="ARBA" id="ARBA00022898"/>
    </source>
</evidence>
<evidence type="ECO:0000313" key="10">
    <source>
        <dbReference type="EMBL" id="MCX2817755.1"/>
    </source>
</evidence>
<dbReference type="InterPro" id="IPR022653">
    <property type="entry name" value="De-COase2_pyr-phos_BS"/>
</dbReference>
<comment type="cofactor">
    <cofactor evidence="1 5 7 8">
        <name>pyridoxal 5'-phosphate</name>
        <dbReference type="ChEBI" id="CHEBI:597326"/>
    </cofactor>
</comment>
<feature type="binding site" evidence="5">
    <location>
        <position position="349"/>
    </location>
    <ligand>
        <name>pyridoxal 5'-phosphate</name>
        <dbReference type="ChEBI" id="CHEBI:597326"/>
    </ligand>
</feature>
<comment type="caution">
    <text evidence="10">The sequence shown here is derived from an EMBL/GenBank/DDBJ whole genome shotgun (WGS) entry which is preliminary data.</text>
</comment>
<evidence type="ECO:0000256" key="6">
    <source>
        <dbReference type="NCBIfam" id="TIGR01048"/>
    </source>
</evidence>
<keyword evidence="5" id="KW-0028">Amino-acid biosynthesis</keyword>
<comment type="pathway">
    <text evidence="5 8">Amino-acid biosynthesis; L-lysine biosynthesis via DAP pathway; L-lysine from DL-2,6-diaminopimelate: step 1/1.</text>
</comment>
<sequence length="391" mass="41464">MELPQGIDRDTVASVADEHGTPTYVTSATTVRDRFDSLRDAFPGARIQYAAKANTNPRILALLRERGAALDTVSVGEVIAGESAGFGGDGMMYTSYAPSPEELREVVDRGVLVNVDSPGQMETVIDAGAERVGVRVNPGVGAGHSDEVVTGGKGARFGVTPDEAAALFERALGAGVEPVCLHAHIGSGFLEPEPLVRATERICEIVDDLPVTPEYVDIGGGLGIPYSDAEEPLDVEALGKMVRDAFDVDATLVVEPGRYLVAESTVLVTRVNTVGDGVIGVDAGFNTLLRPAMYDAYHAVTNLSRDAAPTGRYDIAGPICESGDYLGHGRRIAEPREGDLLVVHTAGAYGFAMASRYNSRPLPAEVIVDDGVDVIREREAVDEQFRNVKLD</sequence>
<feature type="binding site" evidence="5">
    <location>
        <position position="321"/>
    </location>
    <ligand>
        <name>substrate</name>
    </ligand>
</feature>
<evidence type="ECO:0000259" key="9">
    <source>
        <dbReference type="Pfam" id="PF02784"/>
    </source>
</evidence>
<dbReference type="NCBIfam" id="TIGR01048">
    <property type="entry name" value="lysA"/>
    <property type="match status" value="1"/>
</dbReference>
<dbReference type="PANTHER" id="PTHR43727">
    <property type="entry name" value="DIAMINOPIMELATE DECARBOXYLASE"/>
    <property type="match status" value="1"/>
</dbReference>
<dbReference type="Gene3D" id="2.40.37.10">
    <property type="entry name" value="Lyase, Ornithine Decarboxylase, Chain A, domain 1"/>
    <property type="match status" value="1"/>
</dbReference>
<evidence type="ECO:0000256" key="4">
    <source>
        <dbReference type="ARBA" id="ARBA00023239"/>
    </source>
</evidence>
<dbReference type="SUPFAM" id="SSF51419">
    <property type="entry name" value="PLP-binding barrel"/>
    <property type="match status" value="1"/>
</dbReference>
<keyword evidence="3 5" id="KW-0663">Pyridoxal phosphate</keyword>
<evidence type="ECO:0000256" key="7">
    <source>
        <dbReference type="PIRSR" id="PIRSR600183-50"/>
    </source>
</evidence>
<dbReference type="PRINTS" id="PR01181">
    <property type="entry name" value="DAPDCRBXLASE"/>
</dbReference>
<dbReference type="InterPro" id="IPR022644">
    <property type="entry name" value="De-COase2_N"/>
</dbReference>
<dbReference type="PANTHER" id="PTHR43727:SF2">
    <property type="entry name" value="GROUP IV DECARBOXYLASE"/>
    <property type="match status" value="1"/>
</dbReference>
<evidence type="ECO:0000256" key="1">
    <source>
        <dbReference type="ARBA" id="ARBA00001933"/>
    </source>
</evidence>
<dbReference type="InterPro" id="IPR029066">
    <property type="entry name" value="PLP-binding_barrel"/>
</dbReference>
<keyword evidence="5 8" id="KW-0457">Lysine biosynthesis</keyword>
<dbReference type="InterPro" id="IPR000183">
    <property type="entry name" value="Orn/DAP/Arg_de-COase"/>
</dbReference>
<feature type="binding site" evidence="5">
    <location>
        <position position="294"/>
    </location>
    <ligand>
        <name>substrate</name>
    </ligand>
</feature>
<evidence type="ECO:0000313" key="11">
    <source>
        <dbReference type="Proteomes" id="UP001149411"/>
    </source>
</evidence>
<proteinExistence type="inferred from homology"/>
<keyword evidence="2 5" id="KW-0210">Decarboxylase</keyword>
<gene>
    <name evidence="5 10" type="primary">lysA</name>
    <name evidence="10" type="ORF">EGH25_00045</name>
</gene>
<dbReference type="RefSeq" id="WP_266085221.1">
    <property type="nucleotide sequence ID" value="NZ_RKLV01000001.1"/>
</dbReference>
<organism evidence="10 11">
    <name type="scientific">Halorutilus salinus</name>
    <dbReference type="NCBI Taxonomy" id="2487751"/>
    <lineage>
        <taxon>Archaea</taxon>
        <taxon>Methanobacteriati</taxon>
        <taxon>Methanobacteriota</taxon>
        <taxon>Stenosarchaea group</taxon>
        <taxon>Halobacteria</taxon>
        <taxon>Halorutilales</taxon>
        <taxon>Halorutilaceae</taxon>
        <taxon>Halorutilus</taxon>
    </lineage>
</organism>
<dbReference type="CDD" id="cd06828">
    <property type="entry name" value="PLPDE_III_DapDC"/>
    <property type="match status" value="1"/>
</dbReference>
<accession>A0A9Q4C0N6</accession>
<protein>
    <recommendedName>
        <fullName evidence="5 6">Diaminopimelate decarboxylase</fullName>
        <shortName evidence="5">DAP decarboxylase</shortName>
        <shortName evidence="5">DAPDC</shortName>
        <ecNumber evidence="5 6">4.1.1.20</ecNumber>
    </recommendedName>
</protein>
<keyword evidence="4 5" id="KW-0456">Lyase</keyword>
<comment type="function">
    <text evidence="5">Specifically catalyzes the decarboxylation of meso-diaminopimelate (meso-DAP) to L-lysine.</text>
</comment>
<evidence type="ECO:0000256" key="5">
    <source>
        <dbReference type="HAMAP-Rule" id="MF_02120"/>
    </source>
</evidence>
<dbReference type="HAMAP" id="MF_02120">
    <property type="entry name" value="LysA"/>
    <property type="match status" value="1"/>
</dbReference>
<dbReference type="GO" id="GO:0008836">
    <property type="term" value="F:diaminopimelate decarboxylase activity"/>
    <property type="evidence" value="ECO:0007669"/>
    <property type="project" value="UniProtKB-UniRule"/>
</dbReference>
<dbReference type="AlphaFoldDB" id="A0A9Q4C0N6"/>
<dbReference type="EMBL" id="RKLV01000001">
    <property type="protein sequence ID" value="MCX2817755.1"/>
    <property type="molecule type" value="Genomic_DNA"/>
</dbReference>
<comment type="catalytic activity">
    <reaction evidence="5 8">
        <text>meso-2,6-diaminopimelate + H(+) = L-lysine + CO2</text>
        <dbReference type="Rhea" id="RHEA:15101"/>
        <dbReference type="ChEBI" id="CHEBI:15378"/>
        <dbReference type="ChEBI" id="CHEBI:16526"/>
        <dbReference type="ChEBI" id="CHEBI:32551"/>
        <dbReference type="ChEBI" id="CHEBI:57791"/>
        <dbReference type="EC" id="4.1.1.20"/>
    </reaction>
</comment>
<feature type="binding site" evidence="5">
    <location>
        <position position="258"/>
    </location>
    <ligand>
        <name>substrate</name>
    </ligand>
</feature>
<comment type="subunit">
    <text evidence="5">Homodimer.</text>
</comment>
<dbReference type="Gene3D" id="3.20.20.10">
    <property type="entry name" value="Alanine racemase"/>
    <property type="match status" value="1"/>
</dbReference>
<dbReference type="GO" id="GO:0009089">
    <property type="term" value="P:lysine biosynthetic process via diaminopimelate"/>
    <property type="evidence" value="ECO:0007669"/>
    <property type="project" value="UniProtKB-UniRule"/>
</dbReference>
<evidence type="ECO:0000256" key="8">
    <source>
        <dbReference type="RuleBase" id="RU003738"/>
    </source>
</evidence>
<dbReference type="SUPFAM" id="SSF50621">
    <property type="entry name" value="Alanine racemase C-terminal domain-like"/>
    <property type="match status" value="1"/>
</dbReference>